<organism evidence="2 3">
    <name type="scientific">Natrarchaeobius chitinivorans</name>
    <dbReference type="NCBI Taxonomy" id="1679083"/>
    <lineage>
        <taxon>Archaea</taxon>
        <taxon>Methanobacteriati</taxon>
        <taxon>Methanobacteriota</taxon>
        <taxon>Stenosarchaea group</taxon>
        <taxon>Halobacteria</taxon>
        <taxon>Halobacteriales</taxon>
        <taxon>Natrialbaceae</taxon>
        <taxon>Natrarchaeobius</taxon>
    </lineage>
</organism>
<evidence type="ECO:0000313" key="3">
    <source>
        <dbReference type="Proteomes" id="UP000281431"/>
    </source>
</evidence>
<dbReference type="GO" id="GO:0016791">
    <property type="term" value="F:phosphatase activity"/>
    <property type="evidence" value="ECO:0007669"/>
    <property type="project" value="TreeGrafter"/>
</dbReference>
<dbReference type="EMBL" id="REFZ01000002">
    <property type="protein sequence ID" value="RQH02643.1"/>
    <property type="molecule type" value="Genomic_DNA"/>
</dbReference>
<dbReference type="GO" id="GO:0005737">
    <property type="term" value="C:cytoplasm"/>
    <property type="evidence" value="ECO:0007669"/>
    <property type="project" value="TreeGrafter"/>
</dbReference>
<dbReference type="PANTHER" id="PTHR42850">
    <property type="entry name" value="METALLOPHOSPHOESTERASE"/>
    <property type="match status" value="1"/>
</dbReference>
<evidence type="ECO:0000259" key="1">
    <source>
        <dbReference type="Pfam" id="PF00149"/>
    </source>
</evidence>
<dbReference type="Pfam" id="PF00149">
    <property type="entry name" value="Metallophos"/>
    <property type="match status" value="1"/>
</dbReference>
<gene>
    <name evidence="2" type="ORF">EA472_04930</name>
</gene>
<dbReference type="InterPro" id="IPR050126">
    <property type="entry name" value="Ap4A_hydrolase"/>
</dbReference>
<name>A0A3N6NRH4_NATCH</name>
<evidence type="ECO:0000313" key="2">
    <source>
        <dbReference type="EMBL" id="RQH02643.1"/>
    </source>
</evidence>
<dbReference type="OrthoDB" id="303721at2157"/>
<dbReference type="Proteomes" id="UP000281431">
    <property type="component" value="Unassembled WGS sequence"/>
</dbReference>
<feature type="domain" description="Calcineurin-like phosphoesterase" evidence="1">
    <location>
        <begin position="22"/>
        <end position="174"/>
    </location>
</feature>
<dbReference type="CDD" id="cd00144">
    <property type="entry name" value="MPP_PPP_family"/>
    <property type="match status" value="1"/>
</dbReference>
<dbReference type="PANTHER" id="PTHR42850:SF4">
    <property type="entry name" value="ZINC-DEPENDENT ENDOPOLYPHOSPHATASE"/>
    <property type="match status" value="1"/>
</dbReference>
<dbReference type="AlphaFoldDB" id="A0A3N6NRH4"/>
<dbReference type="SUPFAM" id="SSF56300">
    <property type="entry name" value="Metallo-dependent phosphatases"/>
    <property type="match status" value="1"/>
</dbReference>
<protein>
    <submittedName>
        <fullName evidence="2">Serine/threonine protein phosphatase</fullName>
    </submittedName>
</protein>
<comment type="caution">
    <text evidence="2">The sequence shown here is derived from an EMBL/GenBank/DDBJ whole genome shotgun (WGS) entry which is preliminary data.</text>
</comment>
<proteinExistence type="predicted"/>
<keyword evidence="3" id="KW-1185">Reference proteome</keyword>
<accession>A0A3N6NRH4</accession>
<sequence length="215" mass="24615">MRRFHPAIEAQRLTLDPTNWERTFVIGDVHGCRSTLERLLATLEISEDDLVVFVGDLVRRGPDNHGVVEIVRDAPNMYSVRGNNEAKIIEARRDPGNLTVEDVDWIRSLPVVISWDETLVVHAGVDPRKRLSDQSVADLLDIDVLNADGDWWERYDGDHRIVFGHEPLEEPLHRERLVGIDTGCVYGGSLTAYDWRNDRTTSVDVDPAEVYDWRY</sequence>
<dbReference type="InterPro" id="IPR004843">
    <property type="entry name" value="Calcineurin-like_PHP"/>
</dbReference>
<reference evidence="2 3" key="1">
    <citation type="submission" date="2018-10" db="EMBL/GenBank/DDBJ databases">
        <title>Natrarchaeobius chitinivorans gen. nov., sp. nov., and Natrarchaeobius haloalkaliphilus sp. nov., alkaliphilic, chitin-utilizing haloarchaea from hypersaline alkaline lakes.</title>
        <authorList>
            <person name="Sorokin D.Y."/>
            <person name="Elcheninov A.G."/>
            <person name="Kostrikina N.A."/>
            <person name="Bale N.J."/>
            <person name="Sinninghe Damste J.S."/>
            <person name="Khijniak T.V."/>
            <person name="Kublanov I.V."/>
            <person name="Toshchakov S.V."/>
        </authorList>
    </citation>
    <scope>NUCLEOTIDE SEQUENCE [LARGE SCALE GENOMIC DNA]</scope>
    <source>
        <strain evidence="2 3">AArcht7</strain>
    </source>
</reference>
<dbReference type="InterPro" id="IPR029052">
    <property type="entry name" value="Metallo-depent_PP-like"/>
</dbReference>
<dbReference type="Gene3D" id="3.60.21.10">
    <property type="match status" value="1"/>
</dbReference>